<feature type="compositionally biased region" description="Basic and acidic residues" evidence="1">
    <location>
        <begin position="1"/>
        <end position="17"/>
    </location>
</feature>
<dbReference type="AlphaFoldDB" id="A0A6J4U8N0"/>
<sequence>MVSLRQDLRGFRSRIESRPAPSTTLREDSAPPSPAAAAIPAMAARAESA</sequence>
<dbReference type="EMBL" id="CADCWH010000029">
    <property type="protein sequence ID" value="CAA9541882.1"/>
    <property type="molecule type" value="Genomic_DNA"/>
</dbReference>
<feature type="region of interest" description="Disordered" evidence="1">
    <location>
        <begin position="1"/>
        <end position="49"/>
    </location>
</feature>
<protein>
    <submittedName>
        <fullName evidence="2">Uncharacterized protein</fullName>
    </submittedName>
</protein>
<organism evidence="2">
    <name type="scientific">uncultured Thermomicrobiales bacterium</name>
    <dbReference type="NCBI Taxonomy" id="1645740"/>
    <lineage>
        <taxon>Bacteria</taxon>
        <taxon>Pseudomonadati</taxon>
        <taxon>Thermomicrobiota</taxon>
        <taxon>Thermomicrobia</taxon>
        <taxon>Thermomicrobiales</taxon>
        <taxon>environmental samples</taxon>
    </lineage>
</organism>
<proteinExistence type="predicted"/>
<evidence type="ECO:0000313" key="2">
    <source>
        <dbReference type="EMBL" id="CAA9541882.1"/>
    </source>
</evidence>
<accession>A0A6J4U8N0</accession>
<feature type="compositionally biased region" description="Low complexity" evidence="1">
    <location>
        <begin position="35"/>
        <end position="49"/>
    </location>
</feature>
<gene>
    <name evidence="2" type="ORF">AVDCRST_MAG70-174</name>
</gene>
<reference evidence="2" key="1">
    <citation type="submission" date="2020-02" db="EMBL/GenBank/DDBJ databases">
        <authorList>
            <person name="Meier V. D."/>
        </authorList>
    </citation>
    <scope>NUCLEOTIDE SEQUENCE</scope>
    <source>
        <strain evidence="2">AVDCRST_MAG70</strain>
    </source>
</reference>
<name>A0A6J4U8N0_9BACT</name>
<evidence type="ECO:0000256" key="1">
    <source>
        <dbReference type="SAM" id="MobiDB-lite"/>
    </source>
</evidence>